<dbReference type="Pfam" id="PF13432">
    <property type="entry name" value="TPR_16"/>
    <property type="match status" value="1"/>
</dbReference>
<organism evidence="3 4">
    <name type="scientific">Gynuella sunshinyii YC6258</name>
    <dbReference type="NCBI Taxonomy" id="1445510"/>
    <lineage>
        <taxon>Bacteria</taxon>
        <taxon>Pseudomonadati</taxon>
        <taxon>Pseudomonadota</taxon>
        <taxon>Gammaproteobacteria</taxon>
        <taxon>Oceanospirillales</taxon>
        <taxon>Saccharospirillaceae</taxon>
        <taxon>Gynuella</taxon>
    </lineage>
</organism>
<dbReference type="SUPFAM" id="SSF53335">
    <property type="entry name" value="S-adenosyl-L-methionine-dependent methyltransferases"/>
    <property type="match status" value="1"/>
</dbReference>
<dbReference type="Proteomes" id="UP000032266">
    <property type="component" value="Chromosome"/>
</dbReference>
<protein>
    <submittedName>
        <fullName evidence="3">2-polyprenyl-3-methyl-5-hydroxy-6-metoxy-1, 4-benzoquinol methylase</fullName>
    </submittedName>
</protein>
<gene>
    <name evidence="3" type="ORF">YC6258_04315</name>
</gene>
<dbReference type="PANTHER" id="PTHR45128">
    <property type="entry name" value="METHYLTRANSFERASE TYPE 11"/>
    <property type="match status" value="1"/>
</dbReference>
<name>A0A0C5W0Z0_9GAMM</name>
<dbReference type="InterPro" id="IPR029063">
    <property type="entry name" value="SAM-dependent_MTases_sf"/>
</dbReference>
<evidence type="ECO:0000256" key="1">
    <source>
        <dbReference type="PROSITE-ProRule" id="PRU00339"/>
    </source>
</evidence>
<dbReference type="PANTHER" id="PTHR45128:SF1">
    <property type="entry name" value="S-ADENOSYLMETHIONINE-DEPENDENT METHYLTRANSFERASE RV2258C"/>
    <property type="match status" value="1"/>
</dbReference>
<keyword evidence="3" id="KW-0489">Methyltransferase</keyword>
<evidence type="ECO:0000313" key="3">
    <source>
        <dbReference type="EMBL" id="AJQ96349.1"/>
    </source>
</evidence>
<keyword evidence="1" id="KW-0802">TPR repeat</keyword>
<sequence length="734" mass="83429">MAVRIVKKIANLLIFNNLTHSSFGRYVRGKPANLVRWEEQMSRSATTVRKFTEDQSDQFKISTLLNSAEALYEKSLNPRLKNEQCAACRKEAKDIADILANIKETRPLALNLLARIAIDEGFYDQANSHLVYALKEAPEDPSLLYSQGHVFLARQEYEEAEKLFARAFRINPSLTRAASSLAYTKTRQGKFVEAFQDYRELIKSHPDDPHIRTKLFECTAKITANHYDEELADDILSLYLLEGIDYTALGNITASLLIHKYDIPSLLQHGLPLGIVDTVCQDKLLCEALSKIIFCQPDLEKFITQIRKQLLLESLVQSDLKQLHVNLAVALSLYASNMEYSLYIDSQEYNLLSALEDLINAVISATGWKPSDLAGATLLYGMYLPMDELSCATELAKFSVNRWPVWARKTINHALLEIIQEKQNCDKIPSIGQISDATSQKVQAQYEQNPYPRWLHLSYNTPTNYGRAMEQEFPDFRAPSFFNTGDINVLIAGCGTGQHAIKVAKYFRNVNVTAIDLSRRSLVYASKMAEKYHVKNIEFIQADILNLDQLKQQFHIIESSGVLHHMADPMAGLAALKERLVPGGLMKLALYSRAARQIILKSRELIQKNKLTGSAQHIRLFRQAILHNNSSTAFSGMLSSSDFYNMSGCRDLVFHEHETQFDLLQIDEMLTRFNLNFIGLLVQPLQRLEFIEFIGSDQQRGTLAEWAEFEQQHPQSFGGMYQFYCQKPRQAPTV</sequence>
<dbReference type="GO" id="GO:0008168">
    <property type="term" value="F:methyltransferase activity"/>
    <property type="evidence" value="ECO:0007669"/>
    <property type="project" value="UniProtKB-KW"/>
</dbReference>
<reference evidence="3 4" key="1">
    <citation type="submission" date="2014-01" db="EMBL/GenBank/DDBJ databases">
        <title>Full genme sequencing of cellulolytic bacterium Gynuella sunshinyii YC6258T gen. nov., sp. nov.</title>
        <authorList>
            <person name="Khan H."/>
            <person name="Chung E.J."/>
            <person name="Chung Y.R."/>
        </authorList>
    </citation>
    <scope>NUCLEOTIDE SEQUENCE [LARGE SCALE GENOMIC DNA]</scope>
    <source>
        <strain evidence="3 4">YC6258</strain>
    </source>
</reference>
<dbReference type="InterPro" id="IPR019734">
    <property type="entry name" value="TPR_rpt"/>
</dbReference>
<dbReference type="KEGG" id="gsn:YC6258_04315"/>
<feature type="repeat" description="TPR" evidence="1">
    <location>
        <begin position="141"/>
        <end position="174"/>
    </location>
</feature>
<dbReference type="Pfam" id="PF13847">
    <property type="entry name" value="Methyltransf_31"/>
    <property type="match status" value="1"/>
</dbReference>
<dbReference type="Gene3D" id="3.40.50.150">
    <property type="entry name" value="Vaccinia Virus protein VP39"/>
    <property type="match status" value="1"/>
</dbReference>
<dbReference type="InterPro" id="IPR025714">
    <property type="entry name" value="Methyltranfer_dom"/>
</dbReference>
<feature type="repeat" description="TPR" evidence="1">
    <location>
        <begin position="175"/>
        <end position="208"/>
    </location>
</feature>
<proteinExistence type="predicted"/>
<dbReference type="AlphaFoldDB" id="A0A0C5W0Z0"/>
<dbReference type="SMART" id="SM00028">
    <property type="entry name" value="TPR"/>
    <property type="match status" value="3"/>
</dbReference>
<dbReference type="STRING" id="1445510.YC6258_04315"/>
<dbReference type="CDD" id="cd02440">
    <property type="entry name" value="AdoMet_MTases"/>
    <property type="match status" value="1"/>
</dbReference>
<dbReference type="HOGENOM" id="CLU_013533_0_0_6"/>
<dbReference type="PROSITE" id="PS50005">
    <property type="entry name" value="TPR"/>
    <property type="match status" value="2"/>
</dbReference>
<evidence type="ECO:0000313" key="4">
    <source>
        <dbReference type="Proteomes" id="UP000032266"/>
    </source>
</evidence>
<dbReference type="EMBL" id="CP007142">
    <property type="protein sequence ID" value="AJQ96349.1"/>
    <property type="molecule type" value="Genomic_DNA"/>
</dbReference>
<dbReference type="OrthoDB" id="649979at2"/>
<dbReference type="InterPro" id="IPR053173">
    <property type="entry name" value="SAM-binding_MTase"/>
</dbReference>
<dbReference type="SUPFAM" id="SSF48452">
    <property type="entry name" value="TPR-like"/>
    <property type="match status" value="1"/>
</dbReference>
<evidence type="ECO:0000259" key="2">
    <source>
        <dbReference type="Pfam" id="PF13847"/>
    </source>
</evidence>
<dbReference type="PATRIC" id="fig|1445510.3.peg.4282"/>
<keyword evidence="4" id="KW-1185">Reference proteome</keyword>
<dbReference type="InterPro" id="IPR011990">
    <property type="entry name" value="TPR-like_helical_dom_sf"/>
</dbReference>
<feature type="domain" description="Methyltransferase" evidence="2">
    <location>
        <begin position="486"/>
        <end position="604"/>
    </location>
</feature>
<dbReference type="GO" id="GO:0032259">
    <property type="term" value="P:methylation"/>
    <property type="evidence" value="ECO:0007669"/>
    <property type="project" value="UniProtKB-KW"/>
</dbReference>
<keyword evidence="3" id="KW-0808">Transferase</keyword>
<accession>A0A0C5W0Z0</accession>
<dbReference type="Gene3D" id="1.25.40.10">
    <property type="entry name" value="Tetratricopeptide repeat domain"/>
    <property type="match status" value="1"/>
</dbReference>